<protein>
    <recommendedName>
        <fullName evidence="3">glucuronosyltransferase</fullName>
        <ecNumber evidence="3">2.4.1.17</ecNumber>
    </recommendedName>
</protein>
<dbReference type="InterPro" id="IPR002213">
    <property type="entry name" value="UDP_glucos_trans"/>
</dbReference>
<keyword evidence="8" id="KW-0472">Membrane</keyword>
<evidence type="ECO:0000313" key="12">
    <source>
        <dbReference type="RefSeq" id="XP_008063312.1"/>
    </source>
</evidence>
<evidence type="ECO:0000256" key="10">
    <source>
        <dbReference type="ARBA" id="ARBA00049912"/>
    </source>
</evidence>
<evidence type="ECO:0000313" key="11">
    <source>
        <dbReference type="Proteomes" id="UP000189704"/>
    </source>
</evidence>
<dbReference type="GeneID" id="103267534"/>
<dbReference type="Gene3D" id="3.40.50.2000">
    <property type="entry name" value="Glycogen Phosphorylase B"/>
    <property type="match status" value="1"/>
</dbReference>
<comment type="similarity">
    <text evidence="2">Belongs to the UDP-glycosyltransferase family.</text>
</comment>
<comment type="catalytic activity">
    <reaction evidence="10">
        <text>glucuronate acceptor + UDP-alpha-D-glucuronate = acceptor beta-D-glucuronoside + UDP + H(+)</text>
        <dbReference type="Rhea" id="RHEA:21032"/>
        <dbReference type="ChEBI" id="CHEBI:15378"/>
        <dbReference type="ChEBI" id="CHEBI:58052"/>
        <dbReference type="ChEBI" id="CHEBI:58223"/>
        <dbReference type="ChEBI" id="CHEBI:132367"/>
        <dbReference type="ChEBI" id="CHEBI:132368"/>
        <dbReference type="EC" id="2.4.1.17"/>
    </reaction>
    <physiologicalReaction direction="left-to-right" evidence="10">
        <dbReference type="Rhea" id="RHEA:21033"/>
    </physiologicalReaction>
</comment>
<dbReference type="CTD" id="54578"/>
<evidence type="ECO:0000256" key="9">
    <source>
        <dbReference type="ARBA" id="ARBA00023180"/>
    </source>
</evidence>
<comment type="subcellular location">
    <subcellularLocation>
        <location evidence="1">Membrane</location>
        <topology evidence="1">Single-pass membrane protein</topology>
    </subcellularLocation>
</comment>
<dbReference type="KEGG" id="csyr:103267534"/>
<sequence>MACLLRTFQRISAGVFFLALWGTVIADKLLVYPLDGSHWLSMNDIIEFLSERGHEIVVLVPEVNFLLKESKYYTRKIYSVPYDQEELMNRFHYFGNSHFAERSYLATPQVEYKNSMIVVDMFFFNCQSLLKDTDTLHFLKEGKFDALFTDPALPCGVILAEYLGLPLVYLFRGFPCALEHAVSRTPNPVSYIPRCYTMFSDHMTFPQRVINFLVHWLEPVLFYCLHSKYEDLASDVLKKDVSLRTLYQKGSVWLLRYDFVFEYPRPIMPNMVFIGGINCKKIKDLSQVGKFTSFGLPCFFMGRHCYSRLCFPSLIRLLEPTVSWRIA</sequence>
<dbReference type="EC" id="2.4.1.17" evidence="3"/>
<dbReference type="OrthoDB" id="5835829at2759"/>
<evidence type="ECO:0000256" key="8">
    <source>
        <dbReference type="ARBA" id="ARBA00022989"/>
    </source>
</evidence>
<evidence type="ECO:0000256" key="1">
    <source>
        <dbReference type="ARBA" id="ARBA00004167"/>
    </source>
</evidence>
<accession>A0A1U7UDH2</accession>
<dbReference type="GO" id="GO:0015020">
    <property type="term" value="F:glucuronosyltransferase activity"/>
    <property type="evidence" value="ECO:0007669"/>
    <property type="project" value="UniProtKB-EC"/>
</dbReference>
<name>A0A1U7UDH2_CARSF</name>
<evidence type="ECO:0000256" key="4">
    <source>
        <dbReference type="ARBA" id="ARBA00022676"/>
    </source>
</evidence>
<dbReference type="PANTHER" id="PTHR48043">
    <property type="entry name" value="EG:EG0003.4 PROTEIN-RELATED"/>
    <property type="match status" value="1"/>
</dbReference>
<dbReference type="RefSeq" id="XP_008063312.1">
    <property type="nucleotide sequence ID" value="XM_008065121.1"/>
</dbReference>
<keyword evidence="9" id="KW-0325">Glycoprotein</keyword>
<keyword evidence="8" id="KW-1133">Transmembrane helix</keyword>
<evidence type="ECO:0000256" key="6">
    <source>
        <dbReference type="ARBA" id="ARBA00022692"/>
    </source>
</evidence>
<dbReference type="GO" id="GO:0016020">
    <property type="term" value="C:membrane"/>
    <property type="evidence" value="ECO:0007669"/>
    <property type="project" value="UniProtKB-SubCell"/>
</dbReference>
<evidence type="ECO:0000256" key="5">
    <source>
        <dbReference type="ARBA" id="ARBA00022679"/>
    </source>
</evidence>
<dbReference type="SUPFAM" id="SSF53756">
    <property type="entry name" value="UDP-Glycosyltransferase/glycogen phosphorylase"/>
    <property type="match status" value="1"/>
</dbReference>
<keyword evidence="5" id="KW-0808">Transferase</keyword>
<dbReference type="GO" id="GO:0042803">
    <property type="term" value="F:protein homodimerization activity"/>
    <property type="evidence" value="ECO:0007669"/>
    <property type="project" value="UniProtKB-ARBA"/>
</dbReference>
<dbReference type="FunFam" id="3.40.50.2000:FF:000066">
    <property type="entry name" value="UDP-glucuronosyltransferase 1-1"/>
    <property type="match status" value="1"/>
</dbReference>
<dbReference type="Pfam" id="PF00201">
    <property type="entry name" value="UDPGT"/>
    <property type="match status" value="1"/>
</dbReference>
<keyword evidence="4" id="KW-0328">Glycosyltransferase</keyword>
<dbReference type="PANTHER" id="PTHR48043:SF161">
    <property type="entry name" value="UDP GLUCURONOSYLTRANSFERASE FAMILY 1 MEMBER A1"/>
    <property type="match status" value="1"/>
</dbReference>
<proteinExistence type="inferred from homology"/>
<evidence type="ECO:0000256" key="7">
    <source>
        <dbReference type="ARBA" id="ARBA00022729"/>
    </source>
</evidence>
<evidence type="ECO:0000256" key="2">
    <source>
        <dbReference type="ARBA" id="ARBA00009995"/>
    </source>
</evidence>
<organism evidence="11 12">
    <name type="scientific">Carlito syrichta</name>
    <name type="common">Philippine tarsier</name>
    <name type="synonym">Tarsius syrichta</name>
    <dbReference type="NCBI Taxonomy" id="1868482"/>
    <lineage>
        <taxon>Eukaryota</taxon>
        <taxon>Metazoa</taxon>
        <taxon>Chordata</taxon>
        <taxon>Craniata</taxon>
        <taxon>Vertebrata</taxon>
        <taxon>Euteleostomi</taxon>
        <taxon>Mammalia</taxon>
        <taxon>Eutheria</taxon>
        <taxon>Euarchontoglires</taxon>
        <taxon>Primates</taxon>
        <taxon>Haplorrhini</taxon>
        <taxon>Tarsiiformes</taxon>
        <taxon>Tarsiidae</taxon>
        <taxon>Carlito</taxon>
    </lineage>
</organism>
<dbReference type="GO" id="GO:0019899">
    <property type="term" value="F:enzyme binding"/>
    <property type="evidence" value="ECO:0007669"/>
    <property type="project" value="UniProtKB-ARBA"/>
</dbReference>
<reference evidence="12" key="1">
    <citation type="submission" date="2025-08" db="UniProtKB">
        <authorList>
            <consortium name="RefSeq"/>
        </authorList>
    </citation>
    <scope>IDENTIFICATION</scope>
</reference>
<dbReference type="GO" id="GO:0046982">
    <property type="term" value="F:protein heterodimerization activity"/>
    <property type="evidence" value="ECO:0007669"/>
    <property type="project" value="UniProtKB-ARBA"/>
</dbReference>
<keyword evidence="7" id="KW-0732">Signal</keyword>
<dbReference type="InterPro" id="IPR050271">
    <property type="entry name" value="UDP-glycosyltransferase"/>
</dbReference>
<gene>
    <name evidence="12" type="primary">UGT1A6</name>
</gene>
<dbReference type="Proteomes" id="UP000189704">
    <property type="component" value="Unplaced"/>
</dbReference>
<keyword evidence="6" id="KW-0812">Transmembrane</keyword>
<dbReference type="AlphaFoldDB" id="A0A1U7UDH2"/>
<keyword evidence="11" id="KW-1185">Reference proteome</keyword>
<evidence type="ECO:0000256" key="3">
    <source>
        <dbReference type="ARBA" id="ARBA00012544"/>
    </source>
</evidence>